<reference evidence="6 7" key="1">
    <citation type="submission" date="2014-07" db="EMBL/GenBank/DDBJ databases">
        <title>Genome Sequencing of Dermacoccus nishinomiyaensis.</title>
        <authorList>
            <person name="Hong K.W."/>
            <person name="Chan K.G."/>
        </authorList>
    </citation>
    <scope>NUCLEOTIDE SEQUENCE [LARGE SCALE GENOMIC DNA]</scope>
    <source>
        <strain evidence="6 7">M25</strain>
    </source>
</reference>
<dbReference type="OrthoDB" id="9794313at2"/>
<dbReference type="SUPFAM" id="SSF50486">
    <property type="entry name" value="FMT C-terminal domain-like"/>
    <property type="match status" value="1"/>
</dbReference>
<dbReference type="Proteomes" id="UP000027986">
    <property type="component" value="Chromosome"/>
</dbReference>
<dbReference type="HOGENOM" id="CLU_060471_3_0_11"/>
<dbReference type="AlphaFoldDB" id="A0A075JFG3"/>
<dbReference type="NCBIfam" id="NF002003">
    <property type="entry name" value="PRK00802.1-3"/>
    <property type="match status" value="1"/>
</dbReference>
<evidence type="ECO:0000256" key="5">
    <source>
        <dbReference type="HAMAP-Rule" id="MF_00527"/>
    </source>
</evidence>
<evidence type="ECO:0000313" key="6">
    <source>
        <dbReference type="EMBL" id="AIF40986.1"/>
    </source>
</evidence>
<name>A0A075JFG3_9MICO</name>
<dbReference type="EC" id="3.2.2.-" evidence="5"/>
<dbReference type="GO" id="GO:0003905">
    <property type="term" value="F:alkylbase DNA N-glycosylase activity"/>
    <property type="evidence" value="ECO:0007669"/>
    <property type="project" value="InterPro"/>
</dbReference>
<dbReference type="GO" id="GO:0003677">
    <property type="term" value="F:DNA binding"/>
    <property type="evidence" value="ECO:0007669"/>
    <property type="project" value="InterPro"/>
</dbReference>
<dbReference type="KEGG" id="dni:HX89_08580"/>
<dbReference type="HAMAP" id="MF_00527">
    <property type="entry name" value="3MGH"/>
    <property type="match status" value="1"/>
</dbReference>
<protein>
    <recommendedName>
        <fullName evidence="5">Putative 3-methyladenine DNA glycosylase</fullName>
        <ecNumber evidence="5">3.2.2.-</ecNumber>
    </recommendedName>
</protein>
<evidence type="ECO:0000256" key="4">
    <source>
        <dbReference type="ARBA" id="ARBA00023204"/>
    </source>
</evidence>
<keyword evidence="4 5" id="KW-0234">DNA repair</keyword>
<organism evidence="6 7">
    <name type="scientific">Dermacoccus nishinomiyaensis</name>
    <dbReference type="NCBI Taxonomy" id="1274"/>
    <lineage>
        <taxon>Bacteria</taxon>
        <taxon>Bacillati</taxon>
        <taxon>Actinomycetota</taxon>
        <taxon>Actinomycetes</taxon>
        <taxon>Micrococcales</taxon>
        <taxon>Dermacoccaceae</taxon>
        <taxon>Dermacoccus</taxon>
    </lineage>
</organism>
<dbReference type="NCBIfam" id="TIGR00567">
    <property type="entry name" value="3mg"/>
    <property type="match status" value="1"/>
</dbReference>
<keyword evidence="3 5" id="KW-0378">Hydrolase</keyword>
<keyword evidence="7" id="KW-1185">Reference proteome</keyword>
<dbReference type="PANTHER" id="PTHR10429:SF0">
    <property type="entry name" value="DNA-3-METHYLADENINE GLYCOSYLASE"/>
    <property type="match status" value="1"/>
</dbReference>
<evidence type="ECO:0000256" key="3">
    <source>
        <dbReference type="ARBA" id="ARBA00022801"/>
    </source>
</evidence>
<proteinExistence type="inferred from homology"/>
<accession>A0A075JFG3</accession>
<dbReference type="GO" id="GO:0006284">
    <property type="term" value="P:base-excision repair"/>
    <property type="evidence" value="ECO:0007669"/>
    <property type="project" value="InterPro"/>
</dbReference>
<dbReference type="GeneID" id="41841196"/>
<dbReference type="InterPro" id="IPR011034">
    <property type="entry name" value="Formyl_transferase-like_C_sf"/>
</dbReference>
<gene>
    <name evidence="6" type="ORF">HX89_08580</name>
</gene>
<evidence type="ECO:0000313" key="7">
    <source>
        <dbReference type="Proteomes" id="UP000027986"/>
    </source>
</evidence>
<sequence>MPDLDSSFFAHPPVDVAPKLLGLTISHAGVTLRITEVEAYHGAVDPGSHGFKRRTDRNSALFGPPGTCYVYINYGIHRALNLVCGADGESAGCLVRSGEIIDGLDRARERRMASAREGAPIPKDAHLARGPGNLAKALAIEPILGGTPVVGPDAQVVVRRPDGHVAPEYLTGPRVGVSGPGGEGESFPWRFWIPGEPSVSAYRAAVTRVRKR</sequence>
<dbReference type="Gene3D" id="3.10.300.10">
    <property type="entry name" value="Methylpurine-DNA glycosylase (MPG)"/>
    <property type="match status" value="1"/>
</dbReference>
<dbReference type="EMBL" id="CP008889">
    <property type="protein sequence ID" value="AIF40986.1"/>
    <property type="molecule type" value="Genomic_DNA"/>
</dbReference>
<comment type="similarity">
    <text evidence="1 5">Belongs to the DNA glycosylase MPG family.</text>
</comment>
<dbReference type="Pfam" id="PF02245">
    <property type="entry name" value="Pur_DNA_glyco"/>
    <property type="match status" value="1"/>
</dbReference>
<dbReference type="InterPro" id="IPR036995">
    <property type="entry name" value="MPG_sf"/>
</dbReference>
<keyword evidence="2 5" id="KW-0227">DNA damage</keyword>
<evidence type="ECO:0000256" key="2">
    <source>
        <dbReference type="ARBA" id="ARBA00022763"/>
    </source>
</evidence>
<evidence type="ECO:0000256" key="1">
    <source>
        <dbReference type="ARBA" id="ARBA00009232"/>
    </source>
</evidence>
<dbReference type="CDD" id="cd00540">
    <property type="entry name" value="AAG"/>
    <property type="match status" value="1"/>
</dbReference>
<dbReference type="RefSeq" id="WP_038568548.1">
    <property type="nucleotide sequence ID" value="NZ_CP008889.1"/>
</dbReference>
<dbReference type="InterPro" id="IPR003180">
    <property type="entry name" value="MPG"/>
</dbReference>
<dbReference type="PANTHER" id="PTHR10429">
    <property type="entry name" value="DNA-3-METHYLADENINE GLYCOSYLASE"/>
    <property type="match status" value="1"/>
</dbReference>
<dbReference type="eggNOG" id="COG2094">
    <property type="taxonomic scope" value="Bacteria"/>
</dbReference>